<dbReference type="EMBL" id="CM029042">
    <property type="protein sequence ID" value="KAG2618042.1"/>
    <property type="molecule type" value="Genomic_DNA"/>
</dbReference>
<name>A0A8T0U0M4_PANVG</name>
<organism evidence="2 3">
    <name type="scientific">Panicum virgatum</name>
    <name type="common">Blackwell switchgrass</name>
    <dbReference type="NCBI Taxonomy" id="38727"/>
    <lineage>
        <taxon>Eukaryota</taxon>
        <taxon>Viridiplantae</taxon>
        <taxon>Streptophyta</taxon>
        <taxon>Embryophyta</taxon>
        <taxon>Tracheophyta</taxon>
        <taxon>Spermatophyta</taxon>
        <taxon>Magnoliopsida</taxon>
        <taxon>Liliopsida</taxon>
        <taxon>Poales</taxon>
        <taxon>Poaceae</taxon>
        <taxon>PACMAD clade</taxon>
        <taxon>Panicoideae</taxon>
        <taxon>Panicodae</taxon>
        <taxon>Paniceae</taxon>
        <taxon>Panicinae</taxon>
        <taxon>Panicum</taxon>
        <taxon>Panicum sect. Hiantes</taxon>
    </lineage>
</organism>
<feature type="region of interest" description="Disordered" evidence="1">
    <location>
        <begin position="65"/>
        <end position="105"/>
    </location>
</feature>
<keyword evidence="3" id="KW-1185">Reference proteome</keyword>
<reference evidence="2" key="1">
    <citation type="submission" date="2020-05" db="EMBL/GenBank/DDBJ databases">
        <title>WGS assembly of Panicum virgatum.</title>
        <authorList>
            <person name="Lovell J.T."/>
            <person name="Jenkins J."/>
            <person name="Shu S."/>
            <person name="Juenger T.E."/>
            <person name="Schmutz J."/>
        </authorList>
    </citation>
    <scope>NUCLEOTIDE SEQUENCE</scope>
    <source>
        <strain evidence="2">AP13</strain>
    </source>
</reference>
<comment type="caution">
    <text evidence="2">The sequence shown here is derived from an EMBL/GenBank/DDBJ whole genome shotgun (WGS) entry which is preliminary data.</text>
</comment>
<proteinExistence type="predicted"/>
<gene>
    <name evidence="2" type="ORF">PVAP13_3NG258148</name>
</gene>
<evidence type="ECO:0000313" key="3">
    <source>
        <dbReference type="Proteomes" id="UP000823388"/>
    </source>
</evidence>
<dbReference type="AlphaFoldDB" id="A0A8T0U0M4"/>
<dbReference type="Proteomes" id="UP000823388">
    <property type="component" value="Chromosome 3N"/>
</dbReference>
<evidence type="ECO:0000313" key="2">
    <source>
        <dbReference type="EMBL" id="KAG2618042.1"/>
    </source>
</evidence>
<protein>
    <submittedName>
        <fullName evidence="2">Uncharacterized protein</fullName>
    </submittedName>
</protein>
<accession>A0A8T0U0M4</accession>
<feature type="compositionally biased region" description="Basic and acidic residues" evidence="1">
    <location>
        <begin position="69"/>
        <end position="79"/>
    </location>
</feature>
<sequence length="171" mass="18903">MQREVLRLSIHVYSQLGQTQRLHQQLLPTTGRPLTTAFDLSHSPTGWHRQALAYTLHSAAARGRIGPRRAVEGRRDPDQGGRGVRVRTNPNSAPAPALRVTPPSRTKPTAAVRGHVMHAVCDGEVFGFRRGPLPCPKRPTHARVGPHRHALLTVTPNRSRCSLSVLNYKSF</sequence>
<evidence type="ECO:0000256" key="1">
    <source>
        <dbReference type="SAM" id="MobiDB-lite"/>
    </source>
</evidence>